<reference evidence="2 3" key="1">
    <citation type="submission" date="2021-03" db="EMBL/GenBank/DDBJ databases">
        <title>novel species isolated from a fishpond in China.</title>
        <authorList>
            <person name="Lu H."/>
            <person name="Cai Z."/>
        </authorList>
    </citation>
    <scope>NUCLEOTIDE SEQUENCE [LARGE SCALE GENOMIC DNA]</scope>
    <source>
        <strain evidence="2 3">Y57</strain>
    </source>
</reference>
<dbReference type="EMBL" id="JAFKCS010000008">
    <property type="protein sequence ID" value="MBN7820224.1"/>
    <property type="molecule type" value="Genomic_DNA"/>
</dbReference>
<feature type="transmembrane region" description="Helical" evidence="1">
    <location>
        <begin position="384"/>
        <end position="405"/>
    </location>
</feature>
<keyword evidence="1" id="KW-0812">Transmembrane</keyword>
<sequence>MSSKLPFKRALAAIGGSAGMALSSLVLALCLMQKGAVEEYGLFAFLLITQALANGVSNAILGAPLLIALNESTSVNNERVRSFMLANLALCMVFACVQASFAWLYSESGVIALVYTFSGFATTLRWFGRSYCNNCHQHQRVVYSDAIYSVLCLSGAAVLYLSDWVDLYSFGLLTAVSAIFALFMLGAEYFQKQFTALFSASLDGFLKGYRAQGKHALIGVVSTEATVNAHSYLVTFLLGPKAFAPLAAATLLFRPANVVFSSLMQIERPRLRKLIAGHQTVEARKSLKRFYTISISFWLANSVAAALLLSLYPALYWSDSSSLSVLFVAAGLMSLIVLVRALRNPVSVFLQAQDRFKTLANITLFACAVTIPLVYILLVNLGVAPSLFGVLVGDLIALTLIALNLKKELQGA</sequence>
<organism evidence="2 3">
    <name type="scientific">Bowmanella yangjiangensis</name>
    <dbReference type="NCBI Taxonomy" id="2811230"/>
    <lineage>
        <taxon>Bacteria</taxon>
        <taxon>Pseudomonadati</taxon>
        <taxon>Pseudomonadota</taxon>
        <taxon>Gammaproteobacteria</taxon>
        <taxon>Alteromonadales</taxon>
        <taxon>Alteromonadaceae</taxon>
        <taxon>Bowmanella</taxon>
    </lineage>
</organism>
<dbReference type="Proteomes" id="UP000663992">
    <property type="component" value="Unassembled WGS sequence"/>
</dbReference>
<accession>A0ABS3CX61</accession>
<evidence type="ECO:0008006" key="4">
    <source>
        <dbReference type="Google" id="ProtNLM"/>
    </source>
</evidence>
<evidence type="ECO:0000256" key="1">
    <source>
        <dbReference type="SAM" id="Phobius"/>
    </source>
</evidence>
<evidence type="ECO:0000313" key="3">
    <source>
        <dbReference type="Proteomes" id="UP000663992"/>
    </source>
</evidence>
<protein>
    <recommendedName>
        <fullName evidence="4">Polysaccharide biosynthesis protein</fullName>
    </recommendedName>
</protein>
<feature type="transmembrane region" description="Helical" evidence="1">
    <location>
        <begin position="290"/>
        <end position="315"/>
    </location>
</feature>
<keyword evidence="1" id="KW-1133">Transmembrane helix</keyword>
<proteinExistence type="predicted"/>
<feature type="transmembrane region" description="Helical" evidence="1">
    <location>
        <begin position="321"/>
        <end position="339"/>
    </location>
</feature>
<keyword evidence="1" id="KW-0472">Membrane</keyword>
<feature type="transmembrane region" description="Helical" evidence="1">
    <location>
        <begin position="44"/>
        <end position="70"/>
    </location>
</feature>
<keyword evidence="3" id="KW-1185">Reference proteome</keyword>
<feature type="transmembrane region" description="Helical" evidence="1">
    <location>
        <begin position="140"/>
        <end position="161"/>
    </location>
</feature>
<feature type="transmembrane region" description="Helical" evidence="1">
    <location>
        <begin position="82"/>
        <end position="104"/>
    </location>
</feature>
<feature type="transmembrane region" description="Helical" evidence="1">
    <location>
        <begin position="167"/>
        <end position="187"/>
    </location>
</feature>
<gene>
    <name evidence="2" type="ORF">J0A65_10140</name>
</gene>
<dbReference type="RefSeq" id="WP_206594065.1">
    <property type="nucleotide sequence ID" value="NZ_JAFKCS010000008.1"/>
</dbReference>
<name>A0ABS3CX61_9ALTE</name>
<feature type="transmembrane region" description="Helical" evidence="1">
    <location>
        <begin position="110"/>
        <end position="128"/>
    </location>
</feature>
<comment type="caution">
    <text evidence="2">The sequence shown here is derived from an EMBL/GenBank/DDBJ whole genome shotgun (WGS) entry which is preliminary data.</text>
</comment>
<feature type="transmembrane region" description="Helical" evidence="1">
    <location>
        <begin position="359"/>
        <end position="378"/>
    </location>
</feature>
<evidence type="ECO:0000313" key="2">
    <source>
        <dbReference type="EMBL" id="MBN7820224.1"/>
    </source>
</evidence>